<dbReference type="Gene3D" id="3.50.50.60">
    <property type="entry name" value="FAD/NAD(P)-binding domain"/>
    <property type="match status" value="1"/>
</dbReference>
<dbReference type="Pfam" id="PF01494">
    <property type="entry name" value="FAD_binding_3"/>
    <property type="match status" value="1"/>
</dbReference>
<feature type="domain" description="FAD-binding" evidence="1">
    <location>
        <begin position="5"/>
        <end position="312"/>
    </location>
</feature>
<organism evidence="2 3">
    <name type="scientific">Acrocarpospora pleiomorpha</name>
    <dbReference type="NCBI Taxonomy" id="90975"/>
    <lineage>
        <taxon>Bacteria</taxon>
        <taxon>Bacillati</taxon>
        <taxon>Actinomycetota</taxon>
        <taxon>Actinomycetes</taxon>
        <taxon>Streptosporangiales</taxon>
        <taxon>Streptosporangiaceae</taxon>
        <taxon>Acrocarpospora</taxon>
    </lineage>
</organism>
<protein>
    <submittedName>
        <fullName evidence="2">FAD-dependent oxidoreductase</fullName>
    </submittedName>
</protein>
<proteinExistence type="predicted"/>
<gene>
    <name evidence="2" type="ORF">Aple_005210</name>
</gene>
<accession>A0A5M3XAF7</accession>
<evidence type="ECO:0000259" key="1">
    <source>
        <dbReference type="Pfam" id="PF01494"/>
    </source>
</evidence>
<keyword evidence="3" id="KW-1185">Reference proteome</keyword>
<dbReference type="SUPFAM" id="SSF51905">
    <property type="entry name" value="FAD/NAD(P)-binding domain"/>
    <property type="match status" value="1"/>
</dbReference>
<dbReference type="InterPro" id="IPR002938">
    <property type="entry name" value="FAD-bd"/>
</dbReference>
<dbReference type="InterPro" id="IPR051704">
    <property type="entry name" value="FAD_aromatic-hydroxylase"/>
</dbReference>
<dbReference type="PRINTS" id="PR00420">
    <property type="entry name" value="RNGMNOXGNASE"/>
</dbReference>
<dbReference type="Proteomes" id="UP000377595">
    <property type="component" value="Unassembled WGS sequence"/>
</dbReference>
<comment type="caution">
    <text evidence="2">The sequence shown here is derived from an EMBL/GenBank/DDBJ whole genome shotgun (WGS) entry which is preliminary data.</text>
</comment>
<dbReference type="EMBL" id="BLAF01000004">
    <property type="protein sequence ID" value="GES17626.1"/>
    <property type="molecule type" value="Genomic_DNA"/>
</dbReference>
<dbReference type="OrthoDB" id="3356051at2"/>
<reference evidence="2 3" key="1">
    <citation type="submission" date="2019-10" db="EMBL/GenBank/DDBJ databases">
        <title>Whole genome shotgun sequence of Acrocarpospora pleiomorpha NBRC 16267.</title>
        <authorList>
            <person name="Ichikawa N."/>
            <person name="Kimura A."/>
            <person name="Kitahashi Y."/>
            <person name="Komaki H."/>
            <person name="Oguchi A."/>
        </authorList>
    </citation>
    <scope>NUCLEOTIDE SEQUENCE [LARGE SCALE GENOMIC DNA]</scope>
    <source>
        <strain evidence="2 3">NBRC 16267</strain>
    </source>
</reference>
<dbReference type="RefSeq" id="WP_155342768.1">
    <property type="nucleotide sequence ID" value="NZ_BAAAHM010000001.1"/>
</dbReference>
<dbReference type="PANTHER" id="PTHR46865:SF2">
    <property type="entry name" value="MONOOXYGENASE"/>
    <property type="match status" value="1"/>
</dbReference>
<evidence type="ECO:0000313" key="2">
    <source>
        <dbReference type="EMBL" id="GES17626.1"/>
    </source>
</evidence>
<dbReference type="AlphaFoldDB" id="A0A5M3XAF7"/>
<sequence>MNERILISGASIAGLTLAHWLARHGFQPTVVERERGPRTGGNGVDVRGQAIGVVERMGILPEIRAAATDVRGMKFVDARDRPVARIGIQDPGGVELMRGDLVALLHRRTGVEYLFGDSIRALAQDGDGVTVTFDHAGTRRFDLVVGADGMHSNVRRLAFGPEERFVRFKDHYFAFADADASLGEDRWVTMYNTPGRMAGIYRSGNHAQAKAYFIFRSAPLSYDFRDVGRHKRLVGQAFASDTSWHVQELLGAGLADPEFYFDALSQVRMDSWSTGRVALVGDAAWCASPASGAGAELALVGAYRLAGELAAAGGDHRIAFPAYHAGHRALVGKRQRIGTNVRLMVPKTSGGRWLRDTVARLPLTRVMSAVERLARAKPPALPEYAPVQVRWTQ</sequence>
<name>A0A5M3XAF7_9ACTN</name>
<dbReference type="GO" id="GO:0071949">
    <property type="term" value="F:FAD binding"/>
    <property type="evidence" value="ECO:0007669"/>
    <property type="project" value="InterPro"/>
</dbReference>
<dbReference type="PANTHER" id="PTHR46865">
    <property type="entry name" value="OXIDOREDUCTASE-RELATED"/>
    <property type="match status" value="1"/>
</dbReference>
<evidence type="ECO:0000313" key="3">
    <source>
        <dbReference type="Proteomes" id="UP000377595"/>
    </source>
</evidence>
<dbReference type="Gene3D" id="3.30.9.10">
    <property type="entry name" value="D-Amino Acid Oxidase, subunit A, domain 2"/>
    <property type="match status" value="1"/>
</dbReference>
<dbReference type="InterPro" id="IPR036188">
    <property type="entry name" value="FAD/NAD-bd_sf"/>
</dbReference>